<name>A0A0G1K145_9BACT</name>
<accession>A0A0G1K145</accession>
<proteinExistence type="predicted"/>
<gene>
    <name evidence="1" type="ORF">UW30_C0007G0006</name>
</gene>
<organism evidence="1 2">
    <name type="scientific">Candidatus Giovannonibacteria bacterium GW2011_GWA2_44_13b</name>
    <dbReference type="NCBI Taxonomy" id="1618647"/>
    <lineage>
        <taxon>Bacteria</taxon>
        <taxon>Candidatus Giovannoniibacteriota</taxon>
    </lineage>
</organism>
<reference evidence="1 2" key="1">
    <citation type="journal article" date="2015" name="Nature">
        <title>rRNA introns, odd ribosomes, and small enigmatic genomes across a large radiation of phyla.</title>
        <authorList>
            <person name="Brown C.T."/>
            <person name="Hug L.A."/>
            <person name="Thomas B.C."/>
            <person name="Sharon I."/>
            <person name="Castelle C.J."/>
            <person name="Singh A."/>
            <person name="Wilkins M.J."/>
            <person name="Williams K.H."/>
            <person name="Banfield J.F."/>
        </authorList>
    </citation>
    <scope>NUCLEOTIDE SEQUENCE [LARGE SCALE GENOMIC DNA]</scope>
</reference>
<comment type="caution">
    <text evidence="1">The sequence shown here is derived from an EMBL/GenBank/DDBJ whole genome shotgun (WGS) entry which is preliminary data.</text>
</comment>
<dbReference type="EMBL" id="LCHU01000007">
    <property type="protein sequence ID" value="KKT41509.1"/>
    <property type="molecule type" value="Genomic_DNA"/>
</dbReference>
<dbReference type="Proteomes" id="UP000034736">
    <property type="component" value="Unassembled WGS sequence"/>
</dbReference>
<evidence type="ECO:0000313" key="2">
    <source>
        <dbReference type="Proteomes" id="UP000034736"/>
    </source>
</evidence>
<evidence type="ECO:0000313" key="1">
    <source>
        <dbReference type="EMBL" id="KKT41509.1"/>
    </source>
</evidence>
<protein>
    <submittedName>
        <fullName evidence="1">Uncharacterized protein</fullName>
    </submittedName>
</protein>
<sequence>MLLESSYDKAFIDEELAALHDYLFICENNLEIDLLNRVVYGSGKEICIHHSLLLNTDMDSIIEMLREYFFKPLKTILPEKFDLGVVLWTERTDPQTDLLRLDFRLIAQSKIDAFVRHLVLNPDSTVSIFGELRAKYWLIVIRHEQTNLYDKKQLT</sequence>
<dbReference type="AlphaFoldDB" id="A0A0G1K145"/>
<dbReference type="STRING" id="1618647.UW30_C0007G0006"/>